<dbReference type="PANTHER" id="PTHR30634:SF16">
    <property type="entry name" value="OUTER-MEMBRANE LIPOPROTEIN LOLB"/>
    <property type="match status" value="1"/>
</dbReference>
<dbReference type="OrthoDB" id="9789979at2"/>
<dbReference type="EMBL" id="CP044016">
    <property type="protein sequence ID" value="QES89889.1"/>
    <property type="molecule type" value="Genomic_DNA"/>
</dbReference>
<dbReference type="Pfam" id="PF05762">
    <property type="entry name" value="VWA_CoxE"/>
    <property type="match status" value="1"/>
</dbReference>
<evidence type="ECO:0000313" key="3">
    <source>
        <dbReference type="Proteomes" id="UP000292424"/>
    </source>
</evidence>
<keyword evidence="3" id="KW-1185">Reference proteome</keyword>
<dbReference type="KEGG" id="arac:E0W69_014895"/>
<sequence length="382" mass="42296">MSTTETEIRKWRLILGEDADTTLDYNLSGEDEGMDNALSYLYDADNRKGGMGKSAPKVSRWLKDIRQYFPSSVVKVMQEDALKKYNLTSMLTEPEMLETVVPDVHLVANLMELGGLIPEKTKATARLVVKKVVDELIQKLSGPTQQAVNGSLSRAVRNRRPKHNEIDWNATIKKNLKNYQPDYHTIIPEIRLGYGRKRKAMKDIILCIDQSGSMVTSVVYSGIFGAVMASIPAVDTKMVVFDTAVVDLTEDLKDPVDILFGVQLGGGTDIHKALTYCQQLVTRPADTVLILITDLYEGGNEKEMRNTMKSIVDAGVQMVTLLALSDDGAPYYDHKNAEFLAAIGVPVFACTPDLFPDLMATTLSKQDISQWAGNNDIKIDGK</sequence>
<dbReference type="Proteomes" id="UP000292424">
    <property type="component" value="Chromosome"/>
</dbReference>
<dbReference type="AlphaFoldDB" id="A0A5P2G6I9"/>
<gene>
    <name evidence="2" type="ORF">E0W69_014895</name>
</gene>
<dbReference type="Gene3D" id="3.40.50.410">
    <property type="entry name" value="von Willebrand factor, type A domain"/>
    <property type="match status" value="1"/>
</dbReference>
<dbReference type="SMART" id="SM00327">
    <property type="entry name" value="VWA"/>
    <property type="match status" value="1"/>
</dbReference>
<name>A0A5P2G6I9_9BACT</name>
<evidence type="ECO:0000313" key="2">
    <source>
        <dbReference type="EMBL" id="QES89889.1"/>
    </source>
</evidence>
<organism evidence="2 3">
    <name type="scientific">Rhizosphaericola mali</name>
    <dbReference type="NCBI Taxonomy" id="2545455"/>
    <lineage>
        <taxon>Bacteria</taxon>
        <taxon>Pseudomonadati</taxon>
        <taxon>Bacteroidota</taxon>
        <taxon>Chitinophagia</taxon>
        <taxon>Chitinophagales</taxon>
        <taxon>Chitinophagaceae</taxon>
        <taxon>Rhizosphaericola</taxon>
    </lineage>
</organism>
<dbReference type="InterPro" id="IPR002035">
    <property type="entry name" value="VWF_A"/>
</dbReference>
<dbReference type="InterPro" id="IPR036465">
    <property type="entry name" value="vWFA_dom_sf"/>
</dbReference>
<evidence type="ECO:0000259" key="1">
    <source>
        <dbReference type="SMART" id="SM00327"/>
    </source>
</evidence>
<dbReference type="PANTHER" id="PTHR30634">
    <property type="entry name" value="OUTER MEMBRANE LOLAB LIPOPROTEIN INSERTION APPARATUS"/>
    <property type="match status" value="1"/>
</dbReference>
<protein>
    <submittedName>
        <fullName evidence="2">VWA domain-containing protein</fullName>
    </submittedName>
</protein>
<reference evidence="2 3" key="1">
    <citation type="submission" date="2019-09" db="EMBL/GenBank/DDBJ databases">
        <title>Complete genome sequence of Arachidicoccus sp. B3-10 isolated from apple orchard soil.</title>
        <authorList>
            <person name="Kim H.S."/>
            <person name="Han K.-I."/>
            <person name="Suh M.K."/>
            <person name="Lee K.C."/>
            <person name="Eom M.K."/>
            <person name="Kim J.-S."/>
            <person name="Kang S.W."/>
            <person name="Sin Y."/>
            <person name="Lee J.-S."/>
        </authorList>
    </citation>
    <scope>NUCLEOTIDE SEQUENCE [LARGE SCALE GENOMIC DNA]</scope>
    <source>
        <strain evidence="2 3">B3-10</strain>
    </source>
</reference>
<dbReference type="SUPFAM" id="SSF53300">
    <property type="entry name" value="vWA-like"/>
    <property type="match status" value="1"/>
</dbReference>
<proteinExistence type="predicted"/>
<feature type="domain" description="VWFA" evidence="1">
    <location>
        <begin position="201"/>
        <end position="360"/>
    </location>
</feature>
<dbReference type="InterPro" id="IPR008912">
    <property type="entry name" value="Uncharacterised_CoxE"/>
</dbReference>
<dbReference type="RefSeq" id="WP_131330846.1">
    <property type="nucleotide sequence ID" value="NZ_CP044016.1"/>
</dbReference>
<dbReference type="InterPro" id="IPR050458">
    <property type="entry name" value="LolB"/>
</dbReference>
<accession>A0A5P2G6I9</accession>
<dbReference type="CDD" id="cd01462">
    <property type="entry name" value="VWA_YIEM_type"/>
    <property type="match status" value="1"/>
</dbReference>